<dbReference type="InterPro" id="IPR016193">
    <property type="entry name" value="Cytidine_deaminase-like"/>
</dbReference>
<dbReference type="GO" id="GO:0050661">
    <property type="term" value="F:NADP binding"/>
    <property type="evidence" value="ECO:0007669"/>
    <property type="project" value="InterPro"/>
</dbReference>
<dbReference type="Pfam" id="PF01872">
    <property type="entry name" value="RibD_C"/>
    <property type="match status" value="1"/>
</dbReference>
<feature type="binding site" evidence="14">
    <location>
        <position position="194"/>
    </location>
    <ligand>
        <name>NADP(+)</name>
        <dbReference type="ChEBI" id="CHEBI:58349"/>
    </ligand>
</feature>
<feature type="binding site" evidence="14">
    <location>
        <position position="190"/>
    </location>
    <ligand>
        <name>NADP(+)</name>
        <dbReference type="ChEBI" id="CHEBI:58349"/>
    </ligand>
</feature>
<feature type="binding site" evidence="14">
    <location>
        <position position="201"/>
    </location>
    <ligand>
        <name>substrate</name>
    </ligand>
</feature>
<feature type="binding site" evidence="15">
    <location>
        <position position="44"/>
    </location>
    <ligand>
        <name>Zn(2+)</name>
        <dbReference type="ChEBI" id="CHEBI:29105"/>
        <note>catalytic</note>
    </ligand>
</feature>
<dbReference type="InterPro" id="IPR011549">
    <property type="entry name" value="RibD_C"/>
</dbReference>
<dbReference type="PROSITE" id="PS51747">
    <property type="entry name" value="CYT_DCMP_DEAMINASES_2"/>
    <property type="match status" value="1"/>
</dbReference>
<evidence type="ECO:0000256" key="7">
    <source>
        <dbReference type="ARBA" id="ARBA00022723"/>
    </source>
</evidence>
<dbReference type="PROSITE" id="PS00903">
    <property type="entry name" value="CYT_DCMP_DEAMINASES_1"/>
    <property type="match status" value="1"/>
</dbReference>
<keyword evidence="6 12" id="KW-0686">Riboflavin biosynthesis</keyword>
<evidence type="ECO:0000256" key="13">
    <source>
        <dbReference type="PIRSR" id="PIRSR006769-1"/>
    </source>
</evidence>
<keyword evidence="9 12" id="KW-0521">NADP</keyword>
<dbReference type="InterPro" id="IPR024072">
    <property type="entry name" value="DHFR-like_dom_sf"/>
</dbReference>
<evidence type="ECO:0000256" key="11">
    <source>
        <dbReference type="ARBA" id="ARBA00023268"/>
    </source>
</evidence>
<dbReference type="CDD" id="cd01284">
    <property type="entry name" value="Riboflavin_deaminase-reductase"/>
    <property type="match status" value="1"/>
</dbReference>
<evidence type="ECO:0000256" key="8">
    <source>
        <dbReference type="ARBA" id="ARBA00022833"/>
    </source>
</evidence>
<evidence type="ECO:0000256" key="1">
    <source>
        <dbReference type="ARBA" id="ARBA00002151"/>
    </source>
</evidence>
<comment type="catalytic activity">
    <reaction evidence="12">
        <text>5-amino-6-(5-phospho-D-ribitylamino)uracil + NADP(+) = 5-amino-6-(5-phospho-D-ribosylamino)uracil + NADPH + H(+)</text>
        <dbReference type="Rhea" id="RHEA:17845"/>
        <dbReference type="ChEBI" id="CHEBI:15378"/>
        <dbReference type="ChEBI" id="CHEBI:57783"/>
        <dbReference type="ChEBI" id="CHEBI:58349"/>
        <dbReference type="ChEBI" id="CHEBI:58421"/>
        <dbReference type="ChEBI" id="CHEBI:58453"/>
        <dbReference type="EC" id="1.1.1.193"/>
    </reaction>
</comment>
<accession>A0A2G5K7U9</accession>
<dbReference type="GO" id="GO:0008703">
    <property type="term" value="F:5-amino-6-(5-phosphoribosylamino)uracil reductase activity"/>
    <property type="evidence" value="ECO:0007669"/>
    <property type="project" value="UniProtKB-EC"/>
</dbReference>
<dbReference type="EC" id="1.1.1.193" evidence="12"/>
<dbReference type="SUPFAM" id="SSF53597">
    <property type="entry name" value="Dihydrofolate reductase-like"/>
    <property type="match status" value="1"/>
</dbReference>
<evidence type="ECO:0000256" key="14">
    <source>
        <dbReference type="PIRSR" id="PIRSR006769-2"/>
    </source>
</evidence>
<evidence type="ECO:0000256" key="4">
    <source>
        <dbReference type="ARBA" id="ARBA00005259"/>
    </source>
</evidence>
<feature type="binding site" evidence="15">
    <location>
        <position position="78"/>
    </location>
    <ligand>
        <name>Zn(2+)</name>
        <dbReference type="ChEBI" id="CHEBI:29105"/>
        <note>catalytic</note>
    </ligand>
</feature>
<feature type="domain" description="CMP/dCMP-type deaminase" evidence="16">
    <location>
        <begin position="1"/>
        <end position="109"/>
    </location>
</feature>
<dbReference type="PIRSF" id="PIRSF006769">
    <property type="entry name" value="RibD"/>
    <property type="match status" value="1"/>
</dbReference>
<comment type="pathway">
    <text evidence="3 12">Cofactor biosynthesis; riboflavin biosynthesis; 5-amino-6-(D-ribitylamino)uracil from GTP: step 3/4.</text>
</comment>
<proteinExistence type="inferred from homology"/>
<keyword evidence="7 12" id="KW-0479">Metal-binding</keyword>
<evidence type="ECO:0000256" key="15">
    <source>
        <dbReference type="PIRSR" id="PIRSR006769-3"/>
    </source>
</evidence>
<dbReference type="SUPFAM" id="SSF53927">
    <property type="entry name" value="Cytidine deaminase-like"/>
    <property type="match status" value="1"/>
</dbReference>
<feature type="binding site" evidence="14">
    <location>
        <begin position="288"/>
        <end position="294"/>
    </location>
    <ligand>
        <name>NADP(+)</name>
        <dbReference type="ChEBI" id="CHEBI:58349"/>
    </ligand>
</feature>
<feature type="binding site" evidence="14">
    <location>
        <position position="162"/>
    </location>
    <ligand>
        <name>substrate</name>
    </ligand>
</feature>
<reference evidence="17 18" key="1">
    <citation type="submission" date="2016-08" db="EMBL/GenBank/DDBJ databases">
        <title>Draft genome of Amylibacter sp. strain 4G11.</title>
        <authorList>
            <person name="Wong S.-K."/>
            <person name="Hamasaki K."/>
            <person name="Yoshizawa S."/>
        </authorList>
    </citation>
    <scope>NUCLEOTIDE SEQUENCE [LARGE SCALE GENOMIC DNA]</scope>
    <source>
        <strain evidence="17 18">4G11</strain>
    </source>
</reference>
<keyword evidence="18" id="KW-1185">Reference proteome</keyword>
<dbReference type="NCBIfam" id="TIGR00227">
    <property type="entry name" value="ribD_Cterm"/>
    <property type="match status" value="1"/>
</dbReference>
<dbReference type="AlphaFoldDB" id="A0A2G5K7U9"/>
<feature type="binding site" evidence="15">
    <location>
        <position position="69"/>
    </location>
    <ligand>
        <name>Zn(2+)</name>
        <dbReference type="ChEBI" id="CHEBI:29105"/>
        <note>catalytic</note>
    </ligand>
</feature>
<evidence type="ECO:0000256" key="12">
    <source>
        <dbReference type="PIRNR" id="PIRNR006769"/>
    </source>
</evidence>
<comment type="similarity">
    <text evidence="4 12">In the N-terminal section; belongs to the cytidine and deoxycytidylate deaminase family.</text>
</comment>
<comment type="catalytic activity">
    <reaction evidence="12">
        <text>2,5-diamino-6-hydroxy-4-(5-phosphoribosylamino)-pyrimidine + H2O + H(+) = 5-amino-6-(5-phospho-D-ribosylamino)uracil + NH4(+)</text>
        <dbReference type="Rhea" id="RHEA:21868"/>
        <dbReference type="ChEBI" id="CHEBI:15377"/>
        <dbReference type="ChEBI" id="CHEBI:15378"/>
        <dbReference type="ChEBI" id="CHEBI:28938"/>
        <dbReference type="ChEBI" id="CHEBI:58453"/>
        <dbReference type="ChEBI" id="CHEBI:58614"/>
        <dbReference type="EC" id="3.5.4.26"/>
    </reaction>
</comment>
<feature type="binding site" evidence="14">
    <location>
        <position position="178"/>
    </location>
    <ligand>
        <name>substrate</name>
    </ligand>
</feature>
<dbReference type="InterPro" id="IPR004794">
    <property type="entry name" value="Eubact_RibD"/>
</dbReference>
<dbReference type="UniPathway" id="UPA00275">
    <property type="reaction ID" value="UER00401"/>
</dbReference>
<feature type="active site" description="Proton donor" evidence="13">
    <location>
        <position position="46"/>
    </location>
</feature>
<dbReference type="EMBL" id="MDGM01000012">
    <property type="protein sequence ID" value="PIB25093.1"/>
    <property type="molecule type" value="Genomic_DNA"/>
</dbReference>
<feature type="binding site" evidence="14">
    <location>
        <position position="217"/>
    </location>
    <ligand>
        <name>NADP(+)</name>
        <dbReference type="ChEBI" id="CHEBI:58349"/>
    </ligand>
</feature>
<dbReference type="InterPro" id="IPR002125">
    <property type="entry name" value="CMP_dCMP_dom"/>
</dbReference>
<comment type="cofactor">
    <cofactor evidence="12 15">
        <name>Zn(2+)</name>
        <dbReference type="ChEBI" id="CHEBI:29105"/>
    </cofactor>
    <text evidence="12 15">Binds 1 zinc ion.</text>
</comment>
<evidence type="ECO:0000256" key="3">
    <source>
        <dbReference type="ARBA" id="ARBA00004910"/>
    </source>
</evidence>
<dbReference type="InterPro" id="IPR002734">
    <property type="entry name" value="RibDG_C"/>
</dbReference>
<comment type="pathway">
    <text evidence="2 12">Cofactor biosynthesis; riboflavin biosynthesis; 5-amino-6-(D-ribitylamino)uracil from GTP: step 2/4.</text>
</comment>
<evidence type="ECO:0000256" key="6">
    <source>
        <dbReference type="ARBA" id="ARBA00022619"/>
    </source>
</evidence>
<evidence type="ECO:0000313" key="17">
    <source>
        <dbReference type="EMBL" id="PIB25093.1"/>
    </source>
</evidence>
<dbReference type="OrthoDB" id="9800865at2"/>
<keyword evidence="12" id="KW-0378">Hydrolase</keyword>
<evidence type="ECO:0000256" key="9">
    <source>
        <dbReference type="ARBA" id="ARBA00022857"/>
    </source>
</evidence>
<comment type="function">
    <text evidence="1 12">Converts 2,5-diamino-6-(ribosylamino)-4(3h)-pyrimidinone 5'-phosphate into 5-amino-6-(ribosylamino)-2,4(1h,3h)-pyrimidinedione 5'-phosphate.</text>
</comment>
<dbReference type="GO" id="GO:0008835">
    <property type="term" value="F:diaminohydroxyphosphoribosylaminopyrimidine deaminase activity"/>
    <property type="evidence" value="ECO:0007669"/>
    <property type="project" value="UniProtKB-EC"/>
</dbReference>
<name>A0A2G5K7U9_9RHOB</name>
<dbReference type="Proteomes" id="UP000231516">
    <property type="component" value="Unassembled WGS sequence"/>
</dbReference>
<feature type="binding site" evidence="14">
    <location>
        <position position="164"/>
    </location>
    <ligand>
        <name>NADP(+)</name>
        <dbReference type="ChEBI" id="CHEBI:58349"/>
    </ligand>
</feature>
<dbReference type="InterPro" id="IPR050765">
    <property type="entry name" value="Riboflavin_Biosynth_HTPR"/>
</dbReference>
<evidence type="ECO:0000313" key="18">
    <source>
        <dbReference type="Proteomes" id="UP000231516"/>
    </source>
</evidence>
<gene>
    <name evidence="17" type="ORF">BFP76_04125</name>
</gene>
<protein>
    <recommendedName>
        <fullName evidence="12">Riboflavin biosynthesis protein RibD</fullName>
    </recommendedName>
    <domain>
        <recommendedName>
            <fullName evidence="12">Diaminohydroxyphosphoribosylaminopyrimidine deaminase</fullName>
            <shortName evidence="12">DRAP deaminase</shortName>
            <ecNumber evidence="12">3.5.4.26</ecNumber>
        </recommendedName>
        <alternativeName>
            <fullName evidence="12">Riboflavin-specific deaminase</fullName>
        </alternativeName>
    </domain>
    <domain>
        <recommendedName>
            <fullName evidence="12">5-amino-6-(5-phosphoribosylamino)uracil reductase</fullName>
            <ecNumber evidence="12">1.1.1.193</ecNumber>
        </recommendedName>
        <alternativeName>
            <fullName evidence="12">HTP reductase</fullName>
        </alternativeName>
    </domain>
</protein>
<comment type="similarity">
    <text evidence="5 12">In the C-terminal section; belongs to the HTP reductase family.</text>
</comment>
<dbReference type="Gene3D" id="3.40.140.10">
    <property type="entry name" value="Cytidine Deaminase, domain 2"/>
    <property type="match status" value="1"/>
</dbReference>
<dbReference type="Pfam" id="PF00383">
    <property type="entry name" value="dCMP_cyt_deam_1"/>
    <property type="match status" value="1"/>
</dbReference>
<dbReference type="InterPro" id="IPR016192">
    <property type="entry name" value="APOBEC/CMP_deaminase_Zn-bd"/>
</dbReference>
<organism evidence="17 18">
    <name type="scientific">Paramylibacter kogurei</name>
    <dbReference type="NCBI Taxonomy" id="1889778"/>
    <lineage>
        <taxon>Bacteria</taxon>
        <taxon>Pseudomonadati</taxon>
        <taxon>Pseudomonadota</taxon>
        <taxon>Alphaproteobacteria</taxon>
        <taxon>Rhodobacterales</taxon>
        <taxon>Paracoccaceae</taxon>
        <taxon>Paramylibacter</taxon>
    </lineage>
</organism>
<comment type="caution">
    <text evidence="17">The sequence shown here is derived from an EMBL/GenBank/DDBJ whole genome shotgun (WGS) entry which is preliminary data.</text>
</comment>
<keyword evidence="8 12" id="KW-0862">Zinc</keyword>
<keyword evidence="11" id="KW-0511">Multifunctional enzyme</keyword>
<dbReference type="PANTHER" id="PTHR38011">
    <property type="entry name" value="DIHYDROFOLATE REDUCTASE FAMILY PROTEIN (AFU_ORTHOLOGUE AFUA_8G06820)"/>
    <property type="match status" value="1"/>
</dbReference>
<sequence>MRLALALGARGLGRVWPNPSVGCVIVKDGIVLGRGWTQPTGRPHGEVVALAQAGNAARGATAYVTLEPCAHHGKTPPCAQALIDAGIKRVVCATQDPDDRVSGKGFQLLRNAGIAVETQCLQEQADAAHIGFFTRITKGRPMVTLKLANSIDGRIATRTGESRWISNAQSRAYVHMLRANHDGVMVGRGTSLADNPDLRIRTNGLDDRNPVRIVLDSNLKTPTQSVLGQTTDETPVWMCHGHAADTTAWGSTTANLIQCANSTNGLDLNDVLQQLGARGLTRVLCEGGGTLAAGLLSANLVDQLITFQAGVAIGADGAASLASMGIDKLSDAPRFTLKSLDKFNGDVMATWARS</sequence>
<evidence type="ECO:0000259" key="16">
    <source>
        <dbReference type="PROSITE" id="PS51747"/>
    </source>
</evidence>
<dbReference type="PANTHER" id="PTHR38011:SF7">
    <property type="entry name" value="2,5-DIAMINO-6-RIBOSYLAMINO-4(3H)-PYRIMIDINONE 5'-PHOSPHATE REDUCTASE"/>
    <property type="match status" value="1"/>
</dbReference>
<feature type="binding site" evidence="14">
    <location>
        <position position="286"/>
    </location>
    <ligand>
        <name>substrate</name>
    </ligand>
</feature>
<dbReference type="NCBIfam" id="TIGR00326">
    <property type="entry name" value="eubact_ribD"/>
    <property type="match status" value="1"/>
</dbReference>
<dbReference type="EC" id="3.5.4.26" evidence="12"/>
<evidence type="ECO:0000256" key="2">
    <source>
        <dbReference type="ARBA" id="ARBA00004882"/>
    </source>
</evidence>
<evidence type="ECO:0000256" key="5">
    <source>
        <dbReference type="ARBA" id="ARBA00007417"/>
    </source>
</evidence>
<dbReference type="GO" id="GO:0008270">
    <property type="term" value="F:zinc ion binding"/>
    <property type="evidence" value="ECO:0007669"/>
    <property type="project" value="InterPro"/>
</dbReference>
<feature type="binding site" evidence="14">
    <location>
        <position position="148"/>
    </location>
    <ligand>
        <name>NADP(+)</name>
        <dbReference type="ChEBI" id="CHEBI:58349"/>
    </ligand>
</feature>
<keyword evidence="10 12" id="KW-0560">Oxidoreductase</keyword>
<evidence type="ECO:0000256" key="10">
    <source>
        <dbReference type="ARBA" id="ARBA00023002"/>
    </source>
</evidence>
<feature type="binding site" evidence="14">
    <location>
        <position position="198"/>
    </location>
    <ligand>
        <name>substrate</name>
    </ligand>
</feature>
<dbReference type="GO" id="GO:0009231">
    <property type="term" value="P:riboflavin biosynthetic process"/>
    <property type="evidence" value="ECO:0007669"/>
    <property type="project" value="UniProtKB-UniPathway"/>
</dbReference>
<dbReference type="Gene3D" id="3.40.430.10">
    <property type="entry name" value="Dihydrofolate Reductase, subunit A"/>
    <property type="match status" value="1"/>
</dbReference>